<dbReference type="InterPro" id="IPR051707">
    <property type="entry name" value="PI-Interact_SigTrans_Reg"/>
</dbReference>
<dbReference type="PANTHER" id="PTHR14336:SF15">
    <property type="entry name" value="DUAL ADAPTER FOR PHOSPHOTYROSINE AND 3-PHOSPHOTYROSINE AND 3-PHOSPHOINOSITIDE"/>
    <property type="match status" value="1"/>
</dbReference>
<accession>A0AAD9JLX2</accession>
<dbReference type="InterPro" id="IPR011993">
    <property type="entry name" value="PH-like_dom_sf"/>
</dbReference>
<dbReference type="PROSITE" id="PS50003">
    <property type="entry name" value="PH_DOMAIN"/>
    <property type="match status" value="1"/>
</dbReference>
<evidence type="ECO:0000256" key="2">
    <source>
        <dbReference type="PROSITE-ProRule" id="PRU00191"/>
    </source>
</evidence>
<dbReference type="PANTHER" id="PTHR14336">
    <property type="entry name" value="TANDEM PH DOMAIN CONTAINING PROTEIN"/>
    <property type="match status" value="1"/>
</dbReference>
<name>A0AAD9JLX2_9ANNE</name>
<dbReference type="PROSITE" id="PS50001">
    <property type="entry name" value="SH2"/>
    <property type="match status" value="1"/>
</dbReference>
<comment type="caution">
    <text evidence="5">The sequence shown here is derived from an EMBL/GenBank/DDBJ whole genome shotgun (WGS) entry which is preliminary data.</text>
</comment>
<dbReference type="SMART" id="SM00252">
    <property type="entry name" value="SH2"/>
    <property type="match status" value="1"/>
</dbReference>
<keyword evidence="6" id="KW-1185">Reference proteome</keyword>
<dbReference type="InterPro" id="IPR001849">
    <property type="entry name" value="PH_domain"/>
</dbReference>
<feature type="domain" description="SH2" evidence="3">
    <location>
        <begin position="15"/>
        <end position="108"/>
    </location>
</feature>
<evidence type="ECO:0000313" key="6">
    <source>
        <dbReference type="Proteomes" id="UP001208570"/>
    </source>
</evidence>
<evidence type="ECO:0000256" key="1">
    <source>
        <dbReference type="ARBA" id="ARBA00022999"/>
    </source>
</evidence>
<dbReference type="InterPro" id="IPR000980">
    <property type="entry name" value="SH2"/>
</dbReference>
<evidence type="ECO:0000259" key="4">
    <source>
        <dbReference type="PROSITE" id="PS50003"/>
    </source>
</evidence>
<sequence length="247" mass="28917">MSENLRNSEVEDLSWYHPNADRHIAESLLMQNAQDGSYLMRPSSKQGEFALSIRCKEAVKHYNIYWDGKHYKFGMAIFDNLQEFTEHFVNRPLVAGESGILTVLKFPYPRHVEEPGHYDHVKIHAEFGRLKTQDDSPHLAIGSKSGYLTKQGGKIKQTWKTRWFVLVKNELKYYRDQSASEPIRVLDLAECQECTPETCGDKDNCFRLIFPWRTFHLYAATDEETNDWIKLIQWKLKRLAQDGMDVR</sequence>
<evidence type="ECO:0000313" key="5">
    <source>
        <dbReference type="EMBL" id="KAK2155102.1"/>
    </source>
</evidence>
<dbReference type="SUPFAM" id="SSF50729">
    <property type="entry name" value="PH domain-like"/>
    <property type="match status" value="1"/>
</dbReference>
<feature type="domain" description="PH" evidence="4">
    <location>
        <begin position="141"/>
        <end position="237"/>
    </location>
</feature>
<proteinExistence type="predicted"/>
<dbReference type="SUPFAM" id="SSF55550">
    <property type="entry name" value="SH2 domain"/>
    <property type="match status" value="1"/>
</dbReference>
<dbReference type="Gene3D" id="3.30.505.10">
    <property type="entry name" value="SH2 domain"/>
    <property type="match status" value="1"/>
</dbReference>
<gene>
    <name evidence="5" type="ORF">LSH36_249g03018</name>
</gene>
<dbReference type="Pfam" id="PF00169">
    <property type="entry name" value="PH"/>
    <property type="match status" value="1"/>
</dbReference>
<dbReference type="Proteomes" id="UP001208570">
    <property type="component" value="Unassembled WGS sequence"/>
</dbReference>
<dbReference type="Gene3D" id="2.30.29.30">
    <property type="entry name" value="Pleckstrin-homology domain (PH domain)/Phosphotyrosine-binding domain (PTB)"/>
    <property type="match status" value="1"/>
</dbReference>
<dbReference type="PRINTS" id="PR00401">
    <property type="entry name" value="SH2DOMAIN"/>
</dbReference>
<dbReference type="EMBL" id="JAODUP010000249">
    <property type="protein sequence ID" value="KAK2155102.1"/>
    <property type="molecule type" value="Genomic_DNA"/>
</dbReference>
<evidence type="ECO:0008006" key="7">
    <source>
        <dbReference type="Google" id="ProtNLM"/>
    </source>
</evidence>
<evidence type="ECO:0000259" key="3">
    <source>
        <dbReference type="PROSITE" id="PS50001"/>
    </source>
</evidence>
<dbReference type="Pfam" id="PF00017">
    <property type="entry name" value="SH2"/>
    <property type="match status" value="1"/>
</dbReference>
<keyword evidence="1 2" id="KW-0727">SH2 domain</keyword>
<organism evidence="5 6">
    <name type="scientific">Paralvinella palmiformis</name>
    <dbReference type="NCBI Taxonomy" id="53620"/>
    <lineage>
        <taxon>Eukaryota</taxon>
        <taxon>Metazoa</taxon>
        <taxon>Spiralia</taxon>
        <taxon>Lophotrochozoa</taxon>
        <taxon>Annelida</taxon>
        <taxon>Polychaeta</taxon>
        <taxon>Sedentaria</taxon>
        <taxon>Canalipalpata</taxon>
        <taxon>Terebellida</taxon>
        <taxon>Terebelliformia</taxon>
        <taxon>Alvinellidae</taxon>
        <taxon>Paralvinella</taxon>
    </lineage>
</organism>
<protein>
    <recommendedName>
        <fullName evidence="7">Dual adapter for phosphotyrosine and 3-phosphotyrosine and 3-phosphoinositide</fullName>
    </recommendedName>
</protein>
<reference evidence="5" key="1">
    <citation type="journal article" date="2023" name="Mol. Biol. Evol.">
        <title>Third-Generation Sequencing Reveals the Adaptive Role of the Epigenome in Three Deep-Sea Polychaetes.</title>
        <authorList>
            <person name="Perez M."/>
            <person name="Aroh O."/>
            <person name="Sun Y."/>
            <person name="Lan Y."/>
            <person name="Juniper S.K."/>
            <person name="Young C.R."/>
            <person name="Angers B."/>
            <person name="Qian P.Y."/>
        </authorList>
    </citation>
    <scope>NUCLEOTIDE SEQUENCE</scope>
    <source>
        <strain evidence="5">P08H-3</strain>
    </source>
</reference>
<dbReference type="SMART" id="SM00233">
    <property type="entry name" value="PH"/>
    <property type="match status" value="1"/>
</dbReference>
<dbReference type="AlphaFoldDB" id="A0AAD9JLX2"/>
<dbReference type="FunFam" id="2.30.29.30:FF:000286">
    <property type="entry name" value="PH-protein kinase domain containing protein"/>
    <property type="match status" value="1"/>
</dbReference>
<dbReference type="InterPro" id="IPR036860">
    <property type="entry name" value="SH2_dom_sf"/>
</dbReference>